<dbReference type="CDD" id="cd07823">
    <property type="entry name" value="SRPBCC_5"/>
    <property type="match status" value="1"/>
</dbReference>
<reference evidence="3 4" key="1">
    <citation type="submission" date="2020-08" db="EMBL/GenBank/DDBJ databases">
        <title>Genomic Encyclopedia of Archaeal and Bacterial Type Strains, Phase II (KMG-II): from individual species to whole genera.</title>
        <authorList>
            <person name="Goeker M."/>
        </authorList>
    </citation>
    <scope>NUCLEOTIDE SEQUENCE [LARGE SCALE GENOMIC DNA]</scope>
    <source>
        <strain evidence="3 4">DSM 23288</strain>
    </source>
</reference>
<keyword evidence="2" id="KW-0472">Membrane</keyword>
<dbReference type="Gene3D" id="3.30.530.20">
    <property type="match status" value="1"/>
</dbReference>
<name>A0A840ICK4_9ACTN</name>
<accession>A0A840ICK4</accession>
<feature type="compositionally biased region" description="Low complexity" evidence="1">
    <location>
        <begin position="187"/>
        <end position="202"/>
    </location>
</feature>
<dbReference type="PANTHER" id="PTHR38588">
    <property type="entry name" value="BLL0334 PROTEIN"/>
    <property type="match status" value="1"/>
</dbReference>
<dbReference type="InterPro" id="IPR010419">
    <property type="entry name" value="CO_DH_gsu"/>
</dbReference>
<feature type="compositionally biased region" description="Low complexity" evidence="1">
    <location>
        <begin position="148"/>
        <end position="177"/>
    </location>
</feature>
<dbReference type="EMBL" id="JACHNU010000001">
    <property type="protein sequence ID" value="MBB4661814.1"/>
    <property type="molecule type" value="Genomic_DNA"/>
</dbReference>
<dbReference type="Pfam" id="PF06240">
    <property type="entry name" value="COXG"/>
    <property type="match status" value="1"/>
</dbReference>
<proteinExistence type="predicted"/>
<dbReference type="InterPro" id="IPR023393">
    <property type="entry name" value="START-like_dom_sf"/>
</dbReference>
<protein>
    <submittedName>
        <fullName evidence="3">Carbon monoxide dehydrogenase subunit G</fullName>
    </submittedName>
</protein>
<sequence>MEIANEFSLSVPLDAAWPLLTDLGRVAPAMPGATVTAVEPDGIRATMKVKVGPISVAYRVRVELVSQDEATHVAVLRASGREARGQGTVAATVTARLRADGEQTAVALTTDLAVTGRVAQFGGGVMKEVADRLLRQFAQRLEAQLAEEPAADAAGPAADATAPGAAPAAGAAQPAGATGAGTGAGDAAGATGAASGANAAPGAAPAAAPVEAEPVDLGRVAGAALLPSGPAVGAFGGAFLGTFLGFLLAALLLRRRP</sequence>
<evidence type="ECO:0000313" key="3">
    <source>
        <dbReference type="EMBL" id="MBB4661814.1"/>
    </source>
</evidence>
<feature type="region of interest" description="Disordered" evidence="1">
    <location>
        <begin position="148"/>
        <end position="202"/>
    </location>
</feature>
<evidence type="ECO:0000313" key="4">
    <source>
        <dbReference type="Proteomes" id="UP000585272"/>
    </source>
</evidence>
<keyword evidence="4" id="KW-1185">Reference proteome</keyword>
<dbReference type="SUPFAM" id="SSF55961">
    <property type="entry name" value="Bet v1-like"/>
    <property type="match status" value="1"/>
</dbReference>
<dbReference type="RefSeq" id="WP_183340289.1">
    <property type="nucleotide sequence ID" value="NZ_JACHNU010000001.1"/>
</dbReference>
<dbReference type="AlphaFoldDB" id="A0A840ICK4"/>
<gene>
    <name evidence="3" type="ORF">BDZ31_001387</name>
</gene>
<evidence type="ECO:0000256" key="2">
    <source>
        <dbReference type="SAM" id="Phobius"/>
    </source>
</evidence>
<keyword evidence="2" id="KW-1133">Transmembrane helix</keyword>
<dbReference type="Proteomes" id="UP000585272">
    <property type="component" value="Unassembled WGS sequence"/>
</dbReference>
<organism evidence="3 4">
    <name type="scientific">Conexibacter arvalis</name>
    <dbReference type="NCBI Taxonomy" id="912552"/>
    <lineage>
        <taxon>Bacteria</taxon>
        <taxon>Bacillati</taxon>
        <taxon>Actinomycetota</taxon>
        <taxon>Thermoleophilia</taxon>
        <taxon>Solirubrobacterales</taxon>
        <taxon>Conexibacteraceae</taxon>
        <taxon>Conexibacter</taxon>
    </lineage>
</organism>
<dbReference type="PANTHER" id="PTHR38588:SF1">
    <property type="entry name" value="BLL0334 PROTEIN"/>
    <property type="match status" value="1"/>
</dbReference>
<evidence type="ECO:0000256" key="1">
    <source>
        <dbReference type="SAM" id="MobiDB-lite"/>
    </source>
</evidence>
<feature type="transmembrane region" description="Helical" evidence="2">
    <location>
        <begin position="231"/>
        <end position="253"/>
    </location>
</feature>
<keyword evidence="2" id="KW-0812">Transmembrane</keyword>
<comment type="caution">
    <text evidence="3">The sequence shown here is derived from an EMBL/GenBank/DDBJ whole genome shotgun (WGS) entry which is preliminary data.</text>
</comment>